<keyword evidence="2" id="KW-1185">Reference proteome</keyword>
<dbReference type="AlphaFoldDB" id="A0A8K0WNT6"/>
<evidence type="ECO:0000313" key="1">
    <source>
        <dbReference type="EMBL" id="KAH7309797.1"/>
    </source>
</evidence>
<protein>
    <submittedName>
        <fullName evidence="1">Uncharacterized protein</fullName>
    </submittedName>
</protein>
<comment type="caution">
    <text evidence="1">The sequence shown here is derived from an EMBL/GenBank/DDBJ whole genome shotgun (WGS) entry which is preliminary data.</text>
</comment>
<dbReference type="EMBL" id="JAGPNK010000013">
    <property type="protein sequence ID" value="KAH7309797.1"/>
    <property type="molecule type" value="Genomic_DNA"/>
</dbReference>
<gene>
    <name evidence="1" type="ORF">B0I35DRAFT_453419</name>
</gene>
<name>A0A8K0WNT6_9HYPO</name>
<dbReference type="OrthoDB" id="4636359at2759"/>
<accession>A0A8K0WNT6</accession>
<evidence type="ECO:0000313" key="2">
    <source>
        <dbReference type="Proteomes" id="UP000813444"/>
    </source>
</evidence>
<reference evidence="1" key="1">
    <citation type="journal article" date="2021" name="Nat. Commun.">
        <title>Genetic determinants of endophytism in the Arabidopsis root mycobiome.</title>
        <authorList>
            <person name="Mesny F."/>
            <person name="Miyauchi S."/>
            <person name="Thiergart T."/>
            <person name="Pickel B."/>
            <person name="Atanasova L."/>
            <person name="Karlsson M."/>
            <person name="Huettel B."/>
            <person name="Barry K.W."/>
            <person name="Haridas S."/>
            <person name="Chen C."/>
            <person name="Bauer D."/>
            <person name="Andreopoulos W."/>
            <person name="Pangilinan J."/>
            <person name="LaButti K."/>
            <person name="Riley R."/>
            <person name="Lipzen A."/>
            <person name="Clum A."/>
            <person name="Drula E."/>
            <person name="Henrissat B."/>
            <person name="Kohler A."/>
            <person name="Grigoriev I.V."/>
            <person name="Martin F.M."/>
            <person name="Hacquard S."/>
        </authorList>
    </citation>
    <scope>NUCLEOTIDE SEQUENCE</scope>
    <source>
        <strain evidence="1">MPI-CAGE-CH-0235</strain>
    </source>
</reference>
<proteinExistence type="predicted"/>
<dbReference type="Proteomes" id="UP000813444">
    <property type="component" value="Unassembled WGS sequence"/>
</dbReference>
<organism evidence="1 2">
    <name type="scientific">Stachybotrys elegans</name>
    <dbReference type="NCBI Taxonomy" id="80388"/>
    <lineage>
        <taxon>Eukaryota</taxon>
        <taxon>Fungi</taxon>
        <taxon>Dikarya</taxon>
        <taxon>Ascomycota</taxon>
        <taxon>Pezizomycotina</taxon>
        <taxon>Sordariomycetes</taxon>
        <taxon>Hypocreomycetidae</taxon>
        <taxon>Hypocreales</taxon>
        <taxon>Stachybotryaceae</taxon>
        <taxon>Stachybotrys</taxon>
    </lineage>
</organism>
<sequence length="424" mass="49538">MDPFELLAPELRLRILVHLRSPRRISQLMQASPAMLQQYCASRLYIKRRIMARDMDDEMVQDAVAILQFPSWEFSDAYLSTAHDHMALWANQQLPNPLKNHDKVLLGELDQLHSRLMLFIEDYLTKATAPNQDHLWFKGEKICSRFDESDLTNRERRRILRAFLRYELICKDGYTRGLEYSRGVYNAQFTADERMIQKEFSPLYCKTKDDYEAKRLEAEALSCVHEYLRSLYGSIFAQWTESWLPDIPAGSFCSSPRGLIYPDNVYFDGDVYAADMGLISTPEVETAAFFGFDVAAAFLRLFFRGRRVHPCDLDEWYQDLNNSAWITYWAISRIGIGRWGGCSLGDTVICPTVRQRADFISGQRVLIYRQRAWVFFENSRFYPSSRAEPHLPTDDEVKKYYWTCKDGGEKTGDYLTRLYSRSLQ</sequence>